<feature type="signal peptide" evidence="6">
    <location>
        <begin position="1"/>
        <end position="31"/>
    </location>
</feature>
<keyword evidence="9" id="KW-1185">Reference proteome</keyword>
<dbReference type="Pfam" id="PF01471">
    <property type="entry name" value="PG_binding_1"/>
    <property type="match status" value="1"/>
</dbReference>
<dbReference type="InterPro" id="IPR036366">
    <property type="entry name" value="PGBDSf"/>
</dbReference>
<dbReference type="OrthoDB" id="9794842at2"/>
<dbReference type="InterPro" id="IPR036505">
    <property type="entry name" value="Amidase/PGRP_sf"/>
</dbReference>
<dbReference type="EMBL" id="QEKO01000001">
    <property type="protein sequence ID" value="PVY68739.1"/>
    <property type="molecule type" value="Genomic_DNA"/>
</dbReference>
<sequence length="271" mass="30161">MHFQSSTLLPPKHAALGLVAACALLAGCAGAPKGPPGLEIDRSIQAQSHNSRVEFIVLHYTSASNERSLELLSRRNVSSHYLITDEPRPHVYQLVDESRRAWHAGVSQWYQRTDMNSASIGIEIVNAGGAGLNWAPYSEAQIETLLVLLQDIVQRHQIKTRNIVGHSDIAPQRKVDPGPLFPWKRLADAGLGRWYDETLAAQYRGEFERKGLPDARWIQGQLKRLGYDAPQSGKLDKATKNVLKAFQMHYRPSLYDGKPDAETLGILKSLP</sequence>
<keyword evidence="4" id="KW-0378">Hydrolase</keyword>
<dbReference type="SUPFAM" id="SSF47090">
    <property type="entry name" value="PGBD-like"/>
    <property type="match status" value="1"/>
</dbReference>
<evidence type="ECO:0000256" key="4">
    <source>
        <dbReference type="ARBA" id="ARBA00022801"/>
    </source>
</evidence>
<evidence type="ECO:0000313" key="9">
    <source>
        <dbReference type="Proteomes" id="UP000246145"/>
    </source>
</evidence>
<proteinExistence type="inferred from homology"/>
<dbReference type="InterPro" id="IPR036365">
    <property type="entry name" value="PGBD-like_sf"/>
</dbReference>
<feature type="domain" description="N-acetylmuramoyl-L-alanine amidase" evidence="7">
    <location>
        <begin position="41"/>
        <end position="178"/>
    </location>
</feature>
<evidence type="ECO:0000256" key="6">
    <source>
        <dbReference type="SAM" id="SignalP"/>
    </source>
</evidence>
<dbReference type="CDD" id="cd06583">
    <property type="entry name" value="PGRP"/>
    <property type="match status" value="1"/>
</dbReference>
<gene>
    <name evidence="8" type="ORF">C7440_1150</name>
</gene>
<evidence type="ECO:0000256" key="2">
    <source>
        <dbReference type="ARBA" id="ARBA00007553"/>
    </source>
</evidence>
<dbReference type="GO" id="GO:0009254">
    <property type="term" value="P:peptidoglycan turnover"/>
    <property type="evidence" value="ECO:0007669"/>
    <property type="project" value="TreeGrafter"/>
</dbReference>
<comment type="catalytic activity">
    <reaction evidence="1">
        <text>Hydrolyzes the link between N-acetylmuramoyl residues and L-amino acid residues in certain cell-wall glycopeptides.</text>
        <dbReference type="EC" id="3.5.1.28"/>
    </reaction>
</comment>
<dbReference type="InterPro" id="IPR002477">
    <property type="entry name" value="Peptidoglycan-bd-like"/>
</dbReference>
<dbReference type="GO" id="GO:0008745">
    <property type="term" value="F:N-acetylmuramoyl-L-alanine amidase activity"/>
    <property type="evidence" value="ECO:0007669"/>
    <property type="project" value="UniProtKB-EC"/>
</dbReference>
<dbReference type="GO" id="GO:0019867">
    <property type="term" value="C:outer membrane"/>
    <property type="evidence" value="ECO:0007669"/>
    <property type="project" value="TreeGrafter"/>
</dbReference>
<keyword evidence="5" id="KW-0961">Cell wall biogenesis/degradation</keyword>
<reference evidence="8 9" key="1">
    <citation type="submission" date="2018-04" db="EMBL/GenBank/DDBJ databases">
        <title>Genomic Encyclopedia of Type Strains, Phase IV (KMG-IV): sequencing the most valuable type-strain genomes for metagenomic binning, comparative biology and taxonomic classification.</title>
        <authorList>
            <person name="Goeker M."/>
        </authorList>
    </citation>
    <scope>NUCLEOTIDE SEQUENCE [LARGE SCALE GENOMIC DNA]</scope>
    <source>
        <strain evidence="8 9">DSM 10065</strain>
    </source>
</reference>
<feature type="chain" id="PRO_5015403219" description="N-acetylmuramoyl-L-alanine amidase" evidence="6">
    <location>
        <begin position="32"/>
        <end position="271"/>
    </location>
</feature>
<dbReference type="GO" id="GO:0071555">
    <property type="term" value="P:cell wall organization"/>
    <property type="evidence" value="ECO:0007669"/>
    <property type="project" value="UniProtKB-KW"/>
</dbReference>
<name>A0A2U1CS99_9BURK</name>
<comment type="similarity">
    <text evidence="2">Belongs to the N-acetylmuramoyl-L-alanine amidase 2 family.</text>
</comment>
<dbReference type="Gene3D" id="1.10.101.10">
    <property type="entry name" value="PGBD-like superfamily/PGBD"/>
    <property type="match status" value="1"/>
</dbReference>
<accession>A0A2U1CS99</accession>
<evidence type="ECO:0000256" key="3">
    <source>
        <dbReference type="ARBA" id="ARBA00011901"/>
    </source>
</evidence>
<organism evidence="8 9">
    <name type="scientific">Pusillimonas noertemannii</name>
    <dbReference type="NCBI Taxonomy" id="305977"/>
    <lineage>
        <taxon>Bacteria</taxon>
        <taxon>Pseudomonadati</taxon>
        <taxon>Pseudomonadota</taxon>
        <taxon>Betaproteobacteria</taxon>
        <taxon>Burkholderiales</taxon>
        <taxon>Alcaligenaceae</taxon>
        <taxon>Pusillimonas</taxon>
    </lineage>
</organism>
<evidence type="ECO:0000259" key="7">
    <source>
        <dbReference type="SMART" id="SM00644"/>
    </source>
</evidence>
<keyword evidence="6" id="KW-0732">Signal</keyword>
<dbReference type="PANTHER" id="PTHR30417">
    <property type="entry name" value="N-ACETYLMURAMOYL-L-ALANINE AMIDASE AMID"/>
    <property type="match status" value="1"/>
</dbReference>
<dbReference type="Gene3D" id="3.40.80.10">
    <property type="entry name" value="Peptidoglycan recognition protein-like"/>
    <property type="match status" value="1"/>
</dbReference>
<comment type="caution">
    <text evidence="8">The sequence shown here is derived from an EMBL/GenBank/DDBJ whole genome shotgun (WGS) entry which is preliminary data.</text>
</comment>
<dbReference type="SMART" id="SM00644">
    <property type="entry name" value="Ami_2"/>
    <property type="match status" value="1"/>
</dbReference>
<dbReference type="Proteomes" id="UP000246145">
    <property type="component" value="Unassembled WGS sequence"/>
</dbReference>
<evidence type="ECO:0000256" key="1">
    <source>
        <dbReference type="ARBA" id="ARBA00001561"/>
    </source>
</evidence>
<dbReference type="RefSeq" id="WP_116517767.1">
    <property type="nucleotide sequence ID" value="NZ_JACCEX010000001.1"/>
</dbReference>
<protein>
    <recommendedName>
        <fullName evidence="3">N-acetylmuramoyl-L-alanine amidase</fullName>
        <ecNumber evidence="3">3.5.1.28</ecNumber>
    </recommendedName>
</protein>
<evidence type="ECO:0000313" key="8">
    <source>
        <dbReference type="EMBL" id="PVY68739.1"/>
    </source>
</evidence>
<evidence type="ECO:0000256" key="5">
    <source>
        <dbReference type="ARBA" id="ARBA00023316"/>
    </source>
</evidence>
<dbReference type="InterPro" id="IPR051206">
    <property type="entry name" value="NAMLAA_amidase_2"/>
</dbReference>
<dbReference type="STRING" id="1231391.GCA_000308195_02181"/>
<dbReference type="SUPFAM" id="SSF55846">
    <property type="entry name" value="N-acetylmuramoyl-L-alanine amidase-like"/>
    <property type="match status" value="1"/>
</dbReference>
<dbReference type="FunFam" id="3.40.80.10:FF:000003">
    <property type="entry name" value="N-acetylmuramoyl-L-alanine amidase"/>
    <property type="match status" value="1"/>
</dbReference>
<dbReference type="AlphaFoldDB" id="A0A2U1CS99"/>
<dbReference type="Pfam" id="PF01510">
    <property type="entry name" value="Amidase_2"/>
    <property type="match status" value="1"/>
</dbReference>
<dbReference type="InterPro" id="IPR002502">
    <property type="entry name" value="Amidase_domain"/>
</dbReference>
<dbReference type="GO" id="GO:0009253">
    <property type="term" value="P:peptidoglycan catabolic process"/>
    <property type="evidence" value="ECO:0007669"/>
    <property type="project" value="InterPro"/>
</dbReference>
<dbReference type="PANTHER" id="PTHR30417:SF1">
    <property type="entry name" value="N-ACETYLMURAMOYL-L-ALANINE AMIDASE AMID"/>
    <property type="match status" value="1"/>
</dbReference>
<dbReference type="EC" id="3.5.1.28" evidence="3"/>